<proteinExistence type="predicted"/>
<dbReference type="Proteomes" id="UP001165960">
    <property type="component" value="Unassembled WGS sequence"/>
</dbReference>
<name>A0ACC2UP18_9FUNG</name>
<accession>A0ACC2UP18</accession>
<dbReference type="EMBL" id="QTSX02000112">
    <property type="protein sequence ID" value="KAJ9088514.1"/>
    <property type="molecule type" value="Genomic_DNA"/>
</dbReference>
<protein>
    <submittedName>
        <fullName evidence="1">AAA ATPase midasin</fullName>
    </submittedName>
</protein>
<keyword evidence="2" id="KW-1185">Reference proteome</keyword>
<evidence type="ECO:0000313" key="1">
    <source>
        <dbReference type="EMBL" id="KAJ9088514.1"/>
    </source>
</evidence>
<gene>
    <name evidence="1" type="primary">MDN1_2</name>
    <name evidence="1" type="ORF">DSO57_1022387</name>
</gene>
<sequence>MLKFSSVQELEKQHKSILKSHEHSLTWELSHFTKSLSSEVANVGDVLLFKSAETPPEPAKLVLVETTKRNLQDIALALSMGAPVLLEGGTGVGKTALVEEVARAVSKTGSIFYCFF</sequence>
<evidence type="ECO:0000313" key="2">
    <source>
        <dbReference type="Proteomes" id="UP001165960"/>
    </source>
</evidence>
<organism evidence="1 2">
    <name type="scientific">Entomophthora muscae</name>
    <dbReference type="NCBI Taxonomy" id="34485"/>
    <lineage>
        <taxon>Eukaryota</taxon>
        <taxon>Fungi</taxon>
        <taxon>Fungi incertae sedis</taxon>
        <taxon>Zoopagomycota</taxon>
        <taxon>Entomophthoromycotina</taxon>
        <taxon>Entomophthoromycetes</taxon>
        <taxon>Entomophthorales</taxon>
        <taxon>Entomophthoraceae</taxon>
        <taxon>Entomophthora</taxon>
    </lineage>
</organism>
<reference evidence="1" key="1">
    <citation type="submission" date="2022-04" db="EMBL/GenBank/DDBJ databases">
        <title>Genome of the entomopathogenic fungus Entomophthora muscae.</title>
        <authorList>
            <person name="Elya C."/>
            <person name="Lovett B.R."/>
            <person name="Lee E."/>
            <person name="Macias A.M."/>
            <person name="Hajek A.E."/>
            <person name="De Bivort B.L."/>
            <person name="Kasson M.T."/>
            <person name="De Fine Licht H.H."/>
            <person name="Stajich J.E."/>
        </authorList>
    </citation>
    <scope>NUCLEOTIDE SEQUENCE</scope>
    <source>
        <strain evidence="1">Berkeley</strain>
    </source>
</reference>
<comment type="caution">
    <text evidence="1">The sequence shown here is derived from an EMBL/GenBank/DDBJ whole genome shotgun (WGS) entry which is preliminary data.</text>
</comment>